<evidence type="ECO:0000256" key="6">
    <source>
        <dbReference type="ARBA" id="ARBA00022927"/>
    </source>
</evidence>
<evidence type="ECO:0000256" key="1">
    <source>
        <dbReference type="ARBA" id="ARBA00004162"/>
    </source>
</evidence>
<dbReference type="NCBIfam" id="TIGR00739">
    <property type="entry name" value="yajC"/>
    <property type="match status" value="1"/>
</dbReference>
<organism evidence="11 12">
    <name type="scientific">Hydrogenoanaerobacterium saccharovorans</name>
    <dbReference type="NCBI Taxonomy" id="474960"/>
    <lineage>
        <taxon>Bacteria</taxon>
        <taxon>Bacillati</taxon>
        <taxon>Bacillota</taxon>
        <taxon>Clostridia</taxon>
        <taxon>Eubacteriales</taxon>
        <taxon>Oscillospiraceae</taxon>
        <taxon>Hydrogenoanaerobacterium</taxon>
    </lineage>
</organism>
<keyword evidence="6" id="KW-0653">Protein transport</keyword>
<evidence type="ECO:0000256" key="4">
    <source>
        <dbReference type="ARBA" id="ARBA00022475"/>
    </source>
</evidence>
<dbReference type="GO" id="GO:0005886">
    <property type="term" value="C:plasma membrane"/>
    <property type="evidence" value="ECO:0007669"/>
    <property type="project" value="UniProtKB-SubCell"/>
</dbReference>
<evidence type="ECO:0000256" key="7">
    <source>
        <dbReference type="ARBA" id="ARBA00022989"/>
    </source>
</evidence>
<dbReference type="SMART" id="SM01323">
    <property type="entry name" value="YajC"/>
    <property type="match status" value="1"/>
</dbReference>
<keyword evidence="8" id="KW-0811">Translocation</keyword>
<dbReference type="EMBL" id="FOCG01000001">
    <property type="protein sequence ID" value="SEM59362.1"/>
    <property type="molecule type" value="Genomic_DNA"/>
</dbReference>
<evidence type="ECO:0000256" key="10">
    <source>
        <dbReference type="SAM" id="Phobius"/>
    </source>
</evidence>
<evidence type="ECO:0000256" key="9">
    <source>
        <dbReference type="ARBA" id="ARBA00023136"/>
    </source>
</evidence>
<feature type="transmembrane region" description="Helical" evidence="10">
    <location>
        <begin position="20"/>
        <end position="40"/>
    </location>
</feature>
<evidence type="ECO:0000256" key="2">
    <source>
        <dbReference type="ARBA" id="ARBA00006742"/>
    </source>
</evidence>
<gene>
    <name evidence="11" type="ORF">SAMN05216180_0759</name>
</gene>
<keyword evidence="9 10" id="KW-0472">Membrane</keyword>
<accession>A0A1H7ZL98</accession>
<dbReference type="OrthoDB" id="9800132at2"/>
<dbReference type="Pfam" id="PF02699">
    <property type="entry name" value="YajC"/>
    <property type="match status" value="1"/>
</dbReference>
<evidence type="ECO:0000313" key="11">
    <source>
        <dbReference type="EMBL" id="SEM59362.1"/>
    </source>
</evidence>
<dbReference type="Proteomes" id="UP000199158">
    <property type="component" value="Unassembled WGS sequence"/>
</dbReference>
<evidence type="ECO:0000256" key="5">
    <source>
        <dbReference type="ARBA" id="ARBA00022692"/>
    </source>
</evidence>
<evidence type="ECO:0000256" key="8">
    <source>
        <dbReference type="ARBA" id="ARBA00023010"/>
    </source>
</evidence>
<dbReference type="PRINTS" id="PR01853">
    <property type="entry name" value="YAJCTRNLCASE"/>
</dbReference>
<dbReference type="AlphaFoldDB" id="A0A1H7ZL98"/>
<keyword evidence="5 10" id="KW-0812">Transmembrane</keyword>
<keyword evidence="12" id="KW-1185">Reference proteome</keyword>
<dbReference type="RefSeq" id="WP_092751780.1">
    <property type="nucleotide sequence ID" value="NZ_FOCG01000001.1"/>
</dbReference>
<dbReference type="PANTHER" id="PTHR33909:SF1">
    <property type="entry name" value="SEC TRANSLOCON ACCESSORY COMPLEX SUBUNIT YAJC"/>
    <property type="match status" value="1"/>
</dbReference>
<comment type="similarity">
    <text evidence="2">Belongs to the YajC family.</text>
</comment>
<dbReference type="InterPro" id="IPR003849">
    <property type="entry name" value="Preprotein_translocase_YajC"/>
</dbReference>
<protein>
    <submittedName>
        <fullName evidence="11">Preprotein translocase subunit YajC</fullName>
    </submittedName>
</protein>
<proteinExistence type="inferred from homology"/>
<comment type="subcellular location">
    <subcellularLocation>
        <location evidence="1">Cell membrane</location>
        <topology evidence="1">Single-pass membrane protein</topology>
    </subcellularLocation>
</comment>
<evidence type="ECO:0000313" key="12">
    <source>
        <dbReference type="Proteomes" id="UP000199158"/>
    </source>
</evidence>
<keyword evidence="4" id="KW-1003">Cell membrane</keyword>
<sequence length="128" mass="13949">MSTANLLTTATNAAGAQNTTSMLVSLLPMVLIFVVFYFILIRPQKKRDKEIAKMRSNLEVGDEIVTIGGVVGRVVIIKEDTVVVETGSDRSKIRFLRSAIQQNNTAVERAAAEKATVPAKNAKTEETK</sequence>
<reference evidence="11 12" key="1">
    <citation type="submission" date="2016-10" db="EMBL/GenBank/DDBJ databases">
        <authorList>
            <person name="de Groot N.N."/>
        </authorList>
    </citation>
    <scope>NUCLEOTIDE SEQUENCE [LARGE SCALE GENOMIC DNA]</scope>
    <source>
        <strain evidence="11 12">CGMCC 1.5070</strain>
    </source>
</reference>
<dbReference type="STRING" id="474960.SAMN05216180_0759"/>
<name>A0A1H7ZL98_9FIRM</name>
<evidence type="ECO:0000256" key="3">
    <source>
        <dbReference type="ARBA" id="ARBA00022448"/>
    </source>
</evidence>
<dbReference type="GO" id="GO:0015031">
    <property type="term" value="P:protein transport"/>
    <property type="evidence" value="ECO:0007669"/>
    <property type="project" value="UniProtKB-KW"/>
</dbReference>
<keyword evidence="3" id="KW-0813">Transport</keyword>
<dbReference type="PANTHER" id="PTHR33909">
    <property type="entry name" value="SEC TRANSLOCON ACCESSORY COMPLEX SUBUNIT YAJC"/>
    <property type="match status" value="1"/>
</dbReference>
<keyword evidence="7 10" id="KW-1133">Transmembrane helix</keyword>